<feature type="region of interest" description="Disordered" evidence="1">
    <location>
        <begin position="595"/>
        <end position="707"/>
    </location>
</feature>
<feature type="region of interest" description="Disordered" evidence="1">
    <location>
        <begin position="459"/>
        <end position="478"/>
    </location>
</feature>
<dbReference type="InterPro" id="IPR019542">
    <property type="entry name" value="Enhancer_polycomb-like_N"/>
</dbReference>
<protein>
    <recommendedName>
        <fullName evidence="2">Enhancer of polycomb-like N-terminal domain-containing protein</fullName>
    </recommendedName>
</protein>
<dbReference type="OrthoDB" id="435275at2759"/>
<reference evidence="3 4" key="1">
    <citation type="submission" date="2014-11" db="EMBL/GenBank/DDBJ databases">
        <authorList>
            <person name="Zhu J."/>
            <person name="Qi W."/>
            <person name="Song R."/>
        </authorList>
    </citation>
    <scope>NUCLEOTIDE SEQUENCE [LARGE SCALE GENOMIC DNA]</scope>
</reference>
<organism evidence="3 4">
    <name type="scientific">Vitrella brassicaformis (strain CCMP3155)</name>
    <dbReference type="NCBI Taxonomy" id="1169540"/>
    <lineage>
        <taxon>Eukaryota</taxon>
        <taxon>Sar</taxon>
        <taxon>Alveolata</taxon>
        <taxon>Colpodellida</taxon>
        <taxon>Vitrellaceae</taxon>
        <taxon>Vitrella</taxon>
    </lineage>
</organism>
<dbReference type="EMBL" id="CDMY01000318">
    <property type="protein sequence ID" value="CEM02102.1"/>
    <property type="molecule type" value="Genomic_DNA"/>
</dbReference>
<feature type="compositionally biased region" description="Polar residues" evidence="1">
    <location>
        <begin position="633"/>
        <end position="646"/>
    </location>
</feature>
<dbReference type="Proteomes" id="UP000041254">
    <property type="component" value="Unassembled WGS sequence"/>
</dbReference>
<feature type="domain" description="Enhancer of polycomb-like N-terminal" evidence="2">
    <location>
        <begin position="144"/>
        <end position="205"/>
    </location>
</feature>
<feature type="compositionally biased region" description="Basic residues" evidence="1">
    <location>
        <begin position="688"/>
        <end position="700"/>
    </location>
</feature>
<name>A0A0G4ETZ5_VITBC</name>
<dbReference type="VEuPathDB" id="CryptoDB:Vbra_8265"/>
<evidence type="ECO:0000259" key="2">
    <source>
        <dbReference type="Pfam" id="PF10513"/>
    </source>
</evidence>
<dbReference type="InParanoid" id="A0A0G4ETZ5"/>
<feature type="region of interest" description="Disordered" evidence="1">
    <location>
        <begin position="276"/>
        <end position="300"/>
    </location>
</feature>
<proteinExistence type="predicted"/>
<accession>A0A0G4ETZ5</accession>
<dbReference type="AlphaFoldDB" id="A0A0G4ETZ5"/>
<feature type="region of interest" description="Disordered" evidence="1">
    <location>
        <begin position="101"/>
        <end position="151"/>
    </location>
</feature>
<feature type="compositionally biased region" description="Low complexity" evidence="1">
    <location>
        <begin position="649"/>
        <end position="684"/>
    </location>
</feature>
<evidence type="ECO:0000313" key="3">
    <source>
        <dbReference type="EMBL" id="CEM02102.1"/>
    </source>
</evidence>
<keyword evidence="4" id="KW-1185">Reference proteome</keyword>
<gene>
    <name evidence="3" type="ORF">Vbra_8265</name>
</gene>
<sequence length="737" mass="82444">MIRNIRSRPVDYGKPIPITRNVGDLAKLKGEDRLDPNEASSLQTEFFHHTKVHNPLNRKTIVVPTTVVHSSAQATDALSAWQRPTHFIRFAIQRDYCSGIRFPSDRDREKERHKRRRDKDNRHAPIAAAAAAADQPNSFHTQQQPYGFGSPSDPCRVDVLYDMLREDEEWLQHYNHTEGEGEGGGQEEPRLTEEDFVRIMDHLEKRQRNHPQLPVAGNQEFLLQVQRELNRHRDEKSAIKAKPLHNVFMYWLSRRQARKAPLLRVFWPRAATNDPNPLGTFRPRPGSSRMSLRRPRRGAGDQVVERCATLQADLDKADALIKLTKQREEKKMLAADLAQWEFEQARQELIDPSYTHPEWTKRRDQVKAKIAVRLPRGVGRKRPRHEAFPRDGLHLAVPTAPGPADASAQEVTSLGVSRGEVAAAADGRGADHGDGLPAFTMRSRLRRGRGGRMWLDRFRMTPVGEPPPTAAASAEDAEAWPAPSGAIDLYGKRAKDRWVREPFCDIETDVSIFEPPMATPAEFDGYPSASWHSMGAPVSCHQLRRREKHSGLGLRPRRDHEAEEERAARLKAELGASYSFFNKAVADVVMDAAAASSDCSPPGCHSHNPLGHVTSDSSTSTKPSLSYPPTHPSAHTNTDSNNSNGLYVNGHNKSHSNNHTNTNGYMPMPSMQPSRSPSSSPRSVDSPHHKHHHHHHHHGPHAAMYDPLLVNGHGGGVGCGGQVMHINRAYGNGRPMK</sequence>
<evidence type="ECO:0000256" key="1">
    <source>
        <dbReference type="SAM" id="MobiDB-lite"/>
    </source>
</evidence>
<evidence type="ECO:0000313" key="4">
    <source>
        <dbReference type="Proteomes" id="UP000041254"/>
    </source>
</evidence>
<feature type="compositionally biased region" description="Low complexity" evidence="1">
    <location>
        <begin position="614"/>
        <end position="628"/>
    </location>
</feature>
<feature type="compositionally biased region" description="Polar residues" evidence="1">
    <location>
        <begin position="135"/>
        <end position="145"/>
    </location>
</feature>
<dbReference type="STRING" id="1169540.A0A0G4ETZ5"/>
<dbReference type="Pfam" id="PF10513">
    <property type="entry name" value="EPL1"/>
    <property type="match status" value="1"/>
</dbReference>